<protein>
    <submittedName>
        <fullName evidence="2">N-acetyltransferase</fullName>
    </submittedName>
</protein>
<dbReference type="SUPFAM" id="SSF55729">
    <property type="entry name" value="Acyl-CoA N-acyltransferases (Nat)"/>
    <property type="match status" value="1"/>
</dbReference>
<proteinExistence type="predicted"/>
<dbReference type="Gene3D" id="3.40.630.30">
    <property type="match status" value="1"/>
</dbReference>
<dbReference type="EMBL" id="BLLI01000001">
    <property type="protein sequence ID" value="GFH41488.1"/>
    <property type="molecule type" value="Genomic_DNA"/>
</dbReference>
<accession>A0A6A0BAK4</accession>
<keyword evidence="2" id="KW-0808">Transferase</keyword>
<dbReference type="InterPro" id="IPR016181">
    <property type="entry name" value="Acyl_CoA_acyltransferase"/>
</dbReference>
<evidence type="ECO:0000313" key="2">
    <source>
        <dbReference type="EMBL" id="GFH41488.1"/>
    </source>
</evidence>
<dbReference type="AlphaFoldDB" id="A0A6A0BAK4"/>
<dbReference type="PROSITE" id="PS51186">
    <property type="entry name" value="GNAT"/>
    <property type="match status" value="1"/>
</dbReference>
<reference evidence="2 3" key="1">
    <citation type="submission" date="2020-02" db="EMBL/GenBank/DDBJ databases">
        <title>Draft genome sequence of Lactococcus sp. Hs30E4-3.</title>
        <authorList>
            <person name="Noda S."/>
            <person name="Yuki M."/>
            <person name="Ohkuma M."/>
        </authorList>
    </citation>
    <scope>NUCLEOTIDE SEQUENCE [LARGE SCALE GENOMIC DNA]</scope>
    <source>
        <strain evidence="2 3">Hs30E4-3</strain>
    </source>
</reference>
<dbReference type="Proteomes" id="UP000480303">
    <property type="component" value="Unassembled WGS sequence"/>
</dbReference>
<comment type="caution">
    <text evidence="2">The sequence shown here is derived from an EMBL/GenBank/DDBJ whole genome shotgun (WGS) entry which is preliminary data.</text>
</comment>
<feature type="domain" description="N-acetyltransferase" evidence="1">
    <location>
        <begin position="1"/>
        <end position="165"/>
    </location>
</feature>
<dbReference type="GO" id="GO:0016747">
    <property type="term" value="F:acyltransferase activity, transferring groups other than amino-acyl groups"/>
    <property type="evidence" value="ECO:0007669"/>
    <property type="project" value="InterPro"/>
</dbReference>
<sequence length="165" mass="18560">MMRQATLADLRAIVAVIENARAFLKRQGIDQWQTSSYPNVSDVSADIETGVGYVLEIDGEIAGYAAVITGFDPAYDKIQDGAWLNDNRDYVTIHRLALSDQFRGRALAQQFFRAIFAEFSSYHDFRCDTHTENQIMQHILTKLGFEKCGIVLFEGARLAFQSVGK</sequence>
<dbReference type="CDD" id="cd04301">
    <property type="entry name" value="NAT_SF"/>
    <property type="match status" value="1"/>
</dbReference>
<dbReference type="RefSeq" id="WP_228461949.1">
    <property type="nucleotide sequence ID" value="NZ_BLLI01000001.1"/>
</dbReference>
<dbReference type="Pfam" id="PF00583">
    <property type="entry name" value="Acetyltransf_1"/>
    <property type="match status" value="1"/>
</dbReference>
<evidence type="ECO:0000259" key="1">
    <source>
        <dbReference type="PROSITE" id="PS51186"/>
    </source>
</evidence>
<evidence type="ECO:0000313" key="3">
    <source>
        <dbReference type="Proteomes" id="UP000480303"/>
    </source>
</evidence>
<keyword evidence="3" id="KW-1185">Reference proteome</keyword>
<organism evidence="2 3">
    <name type="scientific">Pseudolactococcus hodotermopsidis</name>
    <dbReference type="NCBI Taxonomy" id="2709157"/>
    <lineage>
        <taxon>Bacteria</taxon>
        <taxon>Bacillati</taxon>
        <taxon>Bacillota</taxon>
        <taxon>Bacilli</taxon>
        <taxon>Lactobacillales</taxon>
        <taxon>Streptococcaceae</taxon>
        <taxon>Pseudolactococcus</taxon>
    </lineage>
</organism>
<gene>
    <name evidence="2" type="primary">ywfD</name>
    <name evidence="2" type="ORF">Hs30E_00390</name>
</gene>
<name>A0A6A0BAK4_9LACT</name>
<dbReference type="InterPro" id="IPR000182">
    <property type="entry name" value="GNAT_dom"/>
</dbReference>